<sequence>MITTRKKTTTPTQRNVSRGPWWLYGAAATQPTRPSLRRDKDARTEMRSSSNVSGIRRARNKSHPVGCQIG</sequence>
<organism evidence="2 3">
    <name type="scientific">Phaeosphaeria nodorum (strain SN15 / ATCC MYA-4574 / FGSC 10173)</name>
    <name type="common">Glume blotch fungus</name>
    <name type="synonym">Parastagonospora nodorum</name>
    <dbReference type="NCBI Taxonomy" id="321614"/>
    <lineage>
        <taxon>Eukaryota</taxon>
        <taxon>Fungi</taxon>
        <taxon>Dikarya</taxon>
        <taxon>Ascomycota</taxon>
        <taxon>Pezizomycotina</taxon>
        <taxon>Dothideomycetes</taxon>
        <taxon>Pleosporomycetidae</taxon>
        <taxon>Pleosporales</taxon>
        <taxon>Pleosporineae</taxon>
        <taxon>Phaeosphaeriaceae</taxon>
        <taxon>Parastagonospora</taxon>
    </lineage>
</organism>
<dbReference type="Proteomes" id="UP000663193">
    <property type="component" value="Chromosome 10"/>
</dbReference>
<proteinExistence type="predicted"/>
<keyword evidence="3" id="KW-1185">Reference proteome</keyword>
<dbReference type="VEuPathDB" id="FungiDB:JI435_069610"/>
<evidence type="ECO:0000256" key="1">
    <source>
        <dbReference type="SAM" id="MobiDB-lite"/>
    </source>
</evidence>
<dbReference type="EMBL" id="CP069032">
    <property type="protein sequence ID" value="QRD00050.1"/>
    <property type="molecule type" value="Genomic_DNA"/>
</dbReference>
<dbReference type="AlphaFoldDB" id="A0A7U2I343"/>
<feature type="compositionally biased region" description="Basic and acidic residues" evidence="1">
    <location>
        <begin position="36"/>
        <end position="46"/>
    </location>
</feature>
<gene>
    <name evidence="2" type="ORF">JI435_069610</name>
</gene>
<feature type="region of interest" description="Disordered" evidence="1">
    <location>
        <begin position="1"/>
        <end position="70"/>
    </location>
</feature>
<name>A0A7U2I343_PHANO</name>
<protein>
    <submittedName>
        <fullName evidence="2">Uncharacterized protein</fullName>
    </submittedName>
</protein>
<reference evidence="3" key="1">
    <citation type="journal article" date="2021" name="BMC Genomics">
        <title>Chromosome-level genome assembly and manually-curated proteome of model necrotroph Parastagonospora nodorum Sn15 reveals a genome-wide trove of candidate effector homologs, and redundancy of virulence-related functions within an accessory chromosome.</title>
        <authorList>
            <person name="Bertazzoni S."/>
            <person name="Jones D.A.B."/>
            <person name="Phan H.T."/>
            <person name="Tan K.-C."/>
            <person name="Hane J.K."/>
        </authorList>
    </citation>
    <scope>NUCLEOTIDE SEQUENCE [LARGE SCALE GENOMIC DNA]</scope>
    <source>
        <strain evidence="3">SN15 / ATCC MYA-4574 / FGSC 10173)</strain>
    </source>
</reference>
<accession>A0A7U2I343</accession>
<evidence type="ECO:0000313" key="3">
    <source>
        <dbReference type="Proteomes" id="UP000663193"/>
    </source>
</evidence>
<evidence type="ECO:0000313" key="2">
    <source>
        <dbReference type="EMBL" id="QRD00050.1"/>
    </source>
</evidence>